<evidence type="ECO:0000256" key="3">
    <source>
        <dbReference type="ARBA" id="ARBA00024025"/>
    </source>
</evidence>
<feature type="domain" description="N-acetyltransferase" evidence="4">
    <location>
        <begin position="15"/>
        <end position="181"/>
    </location>
</feature>
<dbReference type="EMBL" id="RCMG01000569">
    <property type="protein sequence ID" value="KAG2851995.1"/>
    <property type="molecule type" value="Genomic_DNA"/>
</dbReference>
<dbReference type="SUPFAM" id="SSF55729">
    <property type="entry name" value="Acyl-CoA N-acyltransferases (Nat)"/>
    <property type="match status" value="1"/>
</dbReference>
<dbReference type="Proteomes" id="UP000736787">
    <property type="component" value="Unassembled WGS sequence"/>
</dbReference>
<gene>
    <name evidence="5" type="ORF">PC113_g15408</name>
    <name evidence="6" type="ORF">PC115_g14632</name>
    <name evidence="7" type="ORF">PC117_g16182</name>
    <name evidence="8" type="ORF">PC118_g15320</name>
    <name evidence="9" type="ORF">PC129_g18715</name>
</gene>
<evidence type="ECO:0000313" key="8">
    <source>
        <dbReference type="EMBL" id="KAG2973089.1"/>
    </source>
</evidence>
<dbReference type="EMBL" id="RCMI01000566">
    <property type="protein sequence ID" value="KAG2905354.1"/>
    <property type="molecule type" value="Genomic_DNA"/>
</dbReference>
<evidence type="ECO:0000259" key="4">
    <source>
        <dbReference type="PROSITE" id="PS51186"/>
    </source>
</evidence>
<dbReference type="Proteomes" id="UP000774804">
    <property type="component" value="Unassembled WGS sequence"/>
</dbReference>
<evidence type="ECO:0000313" key="5">
    <source>
        <dbReference type="EMBL" id="KAG2851995.1"/>
    </source>
</evidence>
<evidence type="ECO:0000313" key="7">
    <source>
        <dbReference type="EMBL" id="KAG2921555.1"/>
    </source>
</evidence>
<evidence type="ECO:0000313" key="9">
    <source>
        <dbReference type="EMBL" id="KAG3210282.1"/>
    </source>
</evidence>
<keyword evidence="1" id="KW-0808">Transferase</keyword>
<organism evidence="9 10">
    <name type="scientific">Phytophthora cactorum</name>
    <dbReference type="NCBI Taxonomy" id="29920"/>
    <lineage>
        <taxon>Eukaryota</taxon>
        <taxon>Sar</taxon>
        <taxon>Stramenopiles</taxon>
        <taxon>Oomycota</taxon>
        <taxon>Peronosporomycetes</taxon>
        <taxon>Peronosporales</taxon>
        <taxon>Peronosporaceae</taxon>
        <taxon>Phytophthora</taxon>
    </lineage>
</organism>
<comment type="similarity">
    <text evidence="3">Belongs to the acetyltransferase family. MAK3 subfamily.</text>
</comment>
<dbReference type="Proteomes" id="UP000697107">
    <property type="component" value="Unassembled WGS sequence"/>
</dbReference>
<accession>A0A8T1HFG2</accession>
<dbReference type="Proteomes" id="UP000735874">
    <property type="component" value="Unassembled WGS sequence"/>
</dbReference>
<dbReference type="FunFam" id="3.40.630.30:FF:000051">
    <property type="entry name" value="N-alpha-acetyltransferase MAK3 isoform A"/>
    <property type="match status" value="1"/>
</dbReference>
<dbReference type="InterPro" id="IPR016181">
    <property type="entry name" value="Acyl_CoA_acyltransferase"/>
</dbReference>
<comment type="caution">
    <text evidence="9">The sequence shown here is derived from an EMBL/GenBank/DDBJ whole genome shotgun (WGS) entry which is preliminary data.</text>
</comment>
<name>A0A8T1HFG2_9STRA</name>
<sequence length="196" mass="22385">MAKSKSSSAADADAVVFSTYQGEKQLAELVKLIDKDLSEPYSIFTYRYFLYNWPQLSILARVQHKLVGVIICRQEPLGATPEETGDDGLNIQGDPKRRWRGYIAMLAVEKQFRHRGIGSQLAQKAIERMRDDGCEEVMLETEIANKGAIRLYENLGFVRDERLVKYYLNGGDAYRLKLWLQKGWGLHVGSLGYFSR</sequence>
<dbReference type="PROSITE" id="PS51186">
    <property type="entry name" value="GNAT"/>
    <property type="match status" value="1"/>
</dbReference>
<dbReference type="Pfam" id="PF00583">
    <property type="entry name" value="Acetyltransf_1"/>
    <property type="match status" value="1"/>
</dbReference>
<dbReference type="Proteomes" id="UP000760860">
    <property type="component" value="Unassembled WGS sequence"/>
</dbReference>
<dbReference type="GO" id="GO:0031417">
    <property type="term" value="C:NatC complex"/>
    <property type="evidence" value="ECO:0007669"/>
    <property type="project" value="TreeGrafter"/>
</dbReference>
<dbReference type="PANTHER" id="PTHR45896:SF1">
    <property type="entry name" value="N-ALPHA-ACETYLTRANSFERASE 30"/>
    <property type="match status" value="1"/>
</dbReference>
<dbReference type="CDD" id="cd04301">
    <property type="entry name" value="NAT_SF"/>
    <property type="match status" value="1"/>
</dbReference>
<evidence type="ECO:0000313" key="10">
    <source>
        <dbReference type="Proteomes" id="UP000760860"/>
    </source>
</evidence>
<dbReference type="EMBL" id="RCML01000590">
    <property type="protein sequence ID" value="KAG2973089.1"/>
    <property type="molecule type" value="Genomic_DNA"/>
</dbReference>
<dbReference type="PANTHER" id="PTHR45896">
    <property type="entry name" value="N-ALPHA-ACETYLTRANSFERASE 30"/>
    <property type="match status" value="1"/>
</dbReference>
<keyword evidence="2" id="KW-0012">Acyltransferase</keyword>
<evidence type="ECO:0000256" key="1">
    <source>
        <dbReference type="ARBA" id="ARBA00022679"/>
    </source>
</evidence>
<reference evidence="9" key="1">
    <citation type="submission" date="2018-05" db="EMBL/GenBank/DDBJ databases">
        <title>Effector identification in a new, highly contiguous assembly of the strawberry crown rot pathogen Phytophthora cactorum.</title>
        <authorList>
            <person name="Armitage A.D."/>
            <person name="Nellist C.F."/>
            <person name="Bates H."/>
            <person name="Vickerstaff R.J."/>
            <person name="Harrison R.J."/>
        </authorList>
    </citation>
    <scope>NUCLEOTIDE SEQUENCE</scope>
    <source>
        <strain evidence="5">15-7</strain>
        <strain evidence="6">4032</strain>
        <strain evidence="7">4040</strain>
        <strain evidence="8">P415</strain>
        <strain evidence="9">P421</strain>
    </source>
</reference>
<dbReference type="EMBL" id="RCMV01001117">
    <property type="protein sequence ID" value="KAG3210282.1"/>
    <property type="molecule type" value="Genomic_DNA"/>
</dbReference>
<evidence type="ECO:0000256" key="2">
    <source>
        <dbReference type="ARBA" id="ARBA00023315"/>
    </source>
</evidence>
<dbReference type="AlphaFoldDB" id="A0A8T1HFG2"/>
<proteinExistence type="inferred from homology"/>
<protein>
    <recommendedName>
        <fullName evidence="4">N-acetyltransferase domain-containing protein</fullName>
    </recommendedName>
</protein>
<evidence type="ECO:0000313" key="6">
    <source>
        <dbReference type="EMBL" id="KAG2905354.1"/>
    </source>
</evidence>
<dbReference type="GO" id="GO:0004596">
    <property type="term" value="F:protein-N-terminal amino-acid acetyltransferase activity"/>
    <property type="evidence" value="ECO:0007669"/>
    <property type="project" value="InterPro"/>
</dbReference>
<dbReference type="InterPro" id="IPR000182">
    <property type="entry name" value="GNAT_dom"/>
</dbReference>
<dbReference type="EMBL" id="RCMK01000565">
    <property type="protein sequence ID" value="KAG2921555.1"/>
    <property type="molecule type" value="Genomic_DNA"/>
</dbReference>
<dbReference type="Gene3D" id="3.40.630.30">
    <property type="match status" value="1"/>
</dbReference>
<dbReference type="VEuPathDB" id="FungiDB:PC110_g14151"/>
<dbReference type="InterPro" id="IPR044542">
    <property type="entry name" value="NAA30-like"/>
</dbReference>